<dbReference type="NCBIfam" id="TIGR01988">
    <property type="entry name" value="Ubi-OHases"/>
    <property type="match status" value="1"/>
</dbReference>
<dbReference type="InterPro" id="IPR002938">
    <property type="entry name" value="FAD-bd"/>
</dbReference>
<evidence type="ECO:0000256" key="2">
    <source>
        <dbReference type="ARBA" id="ARBA00004749"/>
    </source>
</evidence>
<feature type="domain" description="FAD-binding" evidence="8">
    <location>
        <begin position="4"/>
        <end position="318"/>
    </location>
</feature>
<evidence type="ECO:0000256" key="4">
    <source>
        <dbReference type="ARBA" id="ARBA00022630"/>
    </source>
</evidence>
<evidence type="ECO:0000256" key="3">
    <source>
        <dbReference type="ARBA" id="ARBA00005349"/>
    </source>
</evidence>
<gene>
    <name evidence="9" type="primary">ubiH</name>
    <name evidence="9" type="ORF">PSECIP111854_03077</name>
</gene>
<sequence length="395" mass="43365">MQQFDILIVGGGMAGATAALAISKLNADYKVGVVEAFAPKDNVHPSFDDRSIAFAQQSVVYLQSLGLFKSSWTYAQAIKQVNVSDRGHFGKTQINHDDYQCDALGYVVEVNPYGAFLHQQLNSAGVTLFCPASVTELKQCDAQVEITLSDAQQLSAKLLIIADGAQSPTRTLLKFDFSSVVYEQGALIANIQVQGGHNGKAFERFTEHGPMALLPMSDDRYSLVWCMNNTQLEPYLQMAPEQFVAQLQQAFGYRAGLFTHVGMRSSYPLMFGRVDKVVSHRCLLIGNAAHAIHPIAGQGFNLGLRDIQCLVTVLANTDKQELGNYHFTRSYELSREQDINMVMTLTDSLVRLFSNSSRLVALGRSCGLFAMALSTRLKAPLAKQLMGHVLKGTIK</sequence>
<evidence type="ECO:0000256" key="5">
    <source>
        <dbReference type="ARBA" id="ARBA00022827"/>
    </source>
</evidence>
<organism evidence="9 10">
    <name type="scientific">Pseudoalteromonas holothuriae</name>
    <dbReference type="NCBI Taxonomy" id="2963714"/>
    <lineage>
        <taxon>Bacteria</taxon>
        <taxon>Pseudomonadati</taxon>
        <taxon>Pseudomonadota</taxon>
        <taxon>Gammaproteobacteria</taxon>
        <taxon>Alteromonadales</taxon>
        <taxon>Pseudoalteromonadaceae</taxon>
        <taxon>Pseudoalteromonas</taxon>
    </lineage>
</organism>
<evidence type="ECO:0000256" key="6">
    <source>
        <dbReference type="ARBA" id="ARBA00023002"/>
    </source>
</evidence>
<dbReference type="GO" id="GO:0071949">
    <property type="term" value="F:FAD binding"/>
    <property type="evidence" value="ECO:0007669"/>
    <property type="project" value="InterPro"/>
</dbReference>
<name>A0A9W4R179_9GAMM</name>
<keyword evidence="10" id="KW-1185">Reference proteome</keyword>
<evidence type="ECO:0000256" key="7">
    <source>
        <dbReference type="ARBA" id="ARBA00023033"/>
    </source>
</evidence>
<dbReference type="RefSeq" id="WP_261626781.1">
    <property type="nucleotide sequence ID" value="NZ_CAMAPC010000014.1"/>
</dbReference>
<dbReference type="PROSITE" id="PS01304">
    <property type="entry name" value="UBIH"/>
    <property type="match status" value="1"/>
</dbReference>
<dbReference type="InterPro" id="IPR051205">
    <property type="entry name" value="UbiH/COQ6_monooxygenase"/>
</dbReference>
<comment type="similarity">
    <text evidence="3">Belongs to the UbiH/COQ6 family.</text>
</comment>
<dbReference type="PRINTS" id="PR00420">
    <property type="entry name" value="RNGMNOXGNASE"/>
</dbReference>
<dbReference type="PANTHER" id="PTHR43876">
    <property type="entry name" value="UBIQUINONE BIOSYNTHESIS MONOOXYGENASE COQ6, MITOCHONDRIAL"/>
    <property type="match status" value="1"/>
</dbReference>
<dbReference type="GO" id="GO:0006744">
    <property type="term" value="P:ubiquinone biosynthetic process"/>
    <property type="evidence" value="ECO:0007669"/>
    <property type="project" value="InterPro"/>
</dbReference>
<proteinExistence type="inferred from homology"/>
<dbReference type="Gene3D" id="3.50.50.60">
    <property type="entry name" value="FAD/NAD(P)-binding domain"/>
    <property type="match status" value="2"/>
</dbReference>
<dbReference type="GO" id="GO:0008681">
    <property type="term" value="F:2-octaprenyl-6-methoxyphenol hydroxylase activity"/>
    <property type="evidence" value="ECO:0007669"/>
    <property type="project" value="InterPro"/>
</dbReference>
<evidence type="ECO:0000256" key="1">
    <source>
        <dbReference type="ARBA" id="ARBA00001974"/>
    </source>
</evidence>
<dbReference type="EC" id="1.14.13.-" evidence="9"/>
<reference evidence="9" key="1">
    <citation type="submission" date="2022-07" db="EMBL/GenBank/DDBJ databases">
        <authorList>
            <person name="Criscuolo A."/>
        </authorList>
    </citation>
    <scope>NUCLEOTIDE SEQUENCE</scope>
    <source>
        <strain evidence="9">CIP111854</strain>
    </source>
</reference>
<dbReference type="NCBIfam" id="NF004356">
    <property type="entry name" value="PRK05732.1"/>
    <property type="match status" value="1"/>
</dbReference>
<keyword evidence="6 9" id="KW-0560">Oxidoreductase</keyword>
<dbReference type="InterPro" id="IPR036188">
    <property type="entry name" value="FAD/NAD-bd_sf"/>
</dbReference>
<dbReference type="AlphaFoldDB" id="A0A9W4R179"/>
<dbReference type="EMBL" id="CAMAPC010000014">
    <property type="protein sequence ID" value="CAH9062744.1"/>
    <property type="molecule type" value="Genomic_DNA"/>
</dbReference>
<dbReference type="NCBIfam" id="TIGR01984">
    <property type="entry name" value="UbiH"/>
    <property type="match status" value="1"/>
</dbReference>
<dbReference type="InterPro" id="IPR010971">
    <property type="entry name" value="UbiH/COQ6"/>
</dbReference>
<protein>
    <submittedName>
        <fullName evidence="9">2-octaprenyl-6-methoxyphenol hydroxylase</fullName>
        <ecNumber evidence="9">1.14.13.-</ecNumber>
    </submittedName>
</protein>
<evidence type="ECO:0000259" key="8">
    <source>
        <dbReference type="Pfam" id="PF01494"/>
    </source>
</evidence>
<dbReference type="Proteomes" id="UP001152467">
    <property type="component" value="Unassembled WGS sequence"/>
</dbReference>
<dbReference type="Pfam" id="PF01494">
    <property type="entry name" value="FAD_binding_3"/>
    <property type="match status" value="1"/>
</dbReference>
<comment type="pathway">
    <text evidence="2">Cofactor biosynthesis; ubiquinone biosynthesis.</text>
</comment>
<comment type="caution">
    <text evidence="9">The sequence shown here is derived from an EMBL/GenBank/DDBJ whole genome shotgun (WGS) entry which is preliminary data.</text>
</comment>
<evidence type="ECO:0000313" key="10">
    <source>
        <dbReference type="Proteomes" id="UP001152467"/>
    </source>
</evidence>
<dbReference type="InterPro" id="IPR011295">
    <property type="entry name" value="UbiH"/>
</dbReference>
<accession>A0A9W4R179</accession>
<keyword evidence="7" id="KW-0503">Monooxygenase</keyword>
<evidence type="ECO:0000313" key="9">
    <source>
        <dbReference type="EMBL" id="CAH9062744.1"/>
    </source>
</evidence>
<dbReference type="PANTHER" id="PTHR43876:SF8">
    <property type="entry name" value="2-OCTAPRENYL-6-METHOXYPHENOL HYDROXYLASE"/>
    <property type="match status" value="1"/>
</dbReference>
<keyword evidence="4" id="KW-0285">Flavoprotein</keyword>
<dbReference type="SUPFAM" id="SSF51905">
    <property type="entry name" value="FAD/NAD(P)-binding domain"/>
    <property type="match status" value="1"/>
</dbReference>
<comment type="cofactor">
    <cofactor evidence="1">
        <name>FAD</name>
        <dbReference type="ChEBI" id="CHEBI:57692"/>
    </cofactor>
</comment>
<keyword evidence="5" id="KW-0274">FAD</keyword>
<dbReference type="InterPro" id="IPR018168">
    <property type="entry name" value="Ubi_Hdrlase_CS"/>
</dbReference>